<organism evidence="1 2">
    <name type="scientific">Silvibacterium bohemicum</name>
    <dbReference type="NCBI Taxonomy" id="1577686"/>
    <lineage>
        <taxon>Bacteria</taxon>
        <taxon>Pseudomonadati</taxon>
        <taxon>Acidobacteriota</taxon>
        <taxon>Terriglobia</taxon>
        <taxon>Terriglobales</taxon>
        <taxon>Acidobacteriaceae</taxon>
        <taxon>Silvibacterium</taxon>
    </lineage>
</organism>
<dbReference type="Gene3D" id="3.10.450.50">
    <property type="match status" value="1"/>
</dbReference>
<evidence type="ECO:0000313" key="2">
    <source>
        <dbReference type="Proteomes" id="UP000538666"/>
    </source>
</evidence>
<evidence type="ECO:0000313" key="1">
    <source>
        <dbReference type="EMBL" id="MBB6146798.1"/>
    </source>
</evidence>
<dbReference type="Proteomes" id="UP000538666">
    <property type="component" value="Unassembled WGS sequence"/>
</dbReference>
<dbReference type="SUPFAM" id="SSF54427">
    <property type="entry name" value="NTF2-like"/>
    <property type="match status" value="1"/>
</dbReference>
<gene>
    <name evidence="1" type="ORF">HNQ77_004779</name>
</gene>
<keyword evidence="2" id="KW-1185">Reference proteome</keyword>
<dbReference type="InterPro" id="IPR032710">
    <property type="entry name" value="NTF2-like_dom_sf"/>
</dbReference>
<dbReference type="AlphaFoldDB" id="A0A841K8A3"/>
<dbReference type="OrthoDB" id="120422at2"/>
<name>A0A841K8A3_9BACT</name>
<evidence type="ECO:0008006" key="3">
    <source>
        <dbReference type="Google" id="ProtNLM"/>
    </source>
</evidence>
<protein>
    <recommendedName>
        <fullName evidence="3">SnoaL-like domain-containing protein</fullName>
    </recommendedName>
</protein>
<comment type="caution">
    <text evidence="1">The sequence shown here is derived from an EMBL/GenBank/DDBJ whole genome shotgun (WGS) entry which is preliminary data.</text>
</comment>
<sequence length="128" mass="13930">MTEEKKKEIALTFLTALQTRNAIELRSVLTDDAVWSLPGTSAVGGEAKGAEAVVAKGQFLGSHGVDFALLHVLYGWTDVAIMLHNTGQHGDKILDEYLTSILSLRGEKIQRIDTYISDVPMLDRFAGA</sequence>
<dbReference type="EMBL" id="JACHEK010000011">
    <property type="protein sequence ID" value="MBB6146798.1"/>
    <property type="molecule type" value="Genomic_DNA"/>
</dbReference>
<accession>A0A841K8A3</accession>
<dbReference type="RefSeq" id="WP_050061326.1">
    <property type="nucleotide sequence ID" value="NZ_JACHEK010000011.1"/>
</dbReference>
<proteinExistence type="predicted"/>
<reference evidence="1 2" key="1">
    <citation type="submission" date="2020-08" db="EMBL/GenBank/DDBJ databases">
        <title>Genomic Encyclopedia of Type Strains, Phase IV (KMG-IV): sequencing the most valuable type-strain genomes for metagenomic binning, comparative biology and taxonomic classification.</title>
        <authorList>
            <person name="Goeker M."/>
        </authorList>
    </citation>
    <scope>NUCLEOTIDE SEQUENCE [LARGE SCALE GENOMIC DNA]</scope>
    <source>
        <strain evidence="1 2">DSM 103733</strain>
    </source>
</reference>